<feature type="region of interest" description="Disordered" evidence="4">
    <location>
        <begin position="974"/>
        <end position="1012"/>
    </location>
</feature>
<dbReference type="KEGG" id="mtw:CQW49_13795"/>
<protein>
    <submittedName>
        <fullName evidence="6">Filamentous hemagglutinin</fullName>
    </submittedName>
</protein>
<dbReference type="SUPFAM" id="SSF51126">
    <property type="entry name" value="Pectin lyase-like"/>
    <property type="match status" value="1"/>
</dbReference>
<evidence type="ECO:0000313" key="6">
    <source>
        <dbReference type="EMBL" id="ATQ68837.1"/>
    </source>
</evidence>
<feature type="region of interest" description="Disordered" evidence="4">
    <location>
        <begin position="1"/>
        <end position="40"/>
    </location>
</feature>
<dbReference type="InterPro" id="IPR008638">
    <property type="entry name" value="FhaB/CdiA-like_TPS"/>
</dbReference>
<dbReference type="Gene3D" id="2.160.20.110">
    <property type="match status" value="1"/>
</dbReference>
<dbReference type="PANTHER" id="PTHR12338:SF8">
    <property type="entry name" value="HEME_HEMOPEXIN-BINDING PROTEIN"/>
    <property type="match status" value="1"/>
</dbReference>
<dbReference type="EMBL" id="CP023737">
    <property type="protein sequence ID" value="ATQ68837.1"/>
    <property type="molecule type" value="Genomic_DNA"/>
</dbReference>
<evidence type="ECO:0000259" key="5">
    <source>
        <dbReference type="SMART" id="SM00912"/>
    </source>
</evidence>
<proteinExistence type="predicted"/>
<dbReference type="NCBIfam" id="TIGR01901">
    <property type="entry name" value="adhes_NPXG"/>
    <property type="match status" value="1"/>
</dbReference>
<dbReference type="PANTHER" id="PTHR12338">
    <property type="entry name" value="AUTOTRANSPORTER"/>
    <property type="match status" value="1"/>
</dbReference>
<dbReference type="AlphaFoldDB" id="A0A2D2D1I7"/>
<evidence type="ECO:0000256" key="1">
    <source>
        <dbReference type="ARBA" id="ARBA00004613"/>
    </source>
</evidence>
<dbReference type="InterPro" id="IPR050909">
    <property type="entry name" value="Bact_Autotransporter_VF"/>
</dbReference>
<feature type="region of interest" description="Disordered" evidence="4">
    <location>
        <begin position="1075"/>
        <end position="1141"/>
    </location>
</feature>
<dbReference type="SMART" id="SM00912">
    <property type="entry name" value="Haemagg_act"/>
    <property type="match status" value="1"/>
</dbReference>
<feature type="compositionally biased region" description="Low complexity" evidence="4">
    <location>
        <begin position="988"/>
        <end position="1012"/>
    </location>
</feature>
<dbReference type="Gene3D" id="2.160.20.10">
    <property type="entry name" value="Single-stranded right-handed beta-helix, Pectin lyase-like"/>
    <property type="match status" value="1"/>
</dbReference>
<feature type="domain" description="Filamentous haemagglutinin FhaB/tRNA nuclease CdiA-like TPS" evidence="5">
    <location>
        <begin position="69"/>
        <end position="181"/>
    </location>
</feature>
<feature type="compositionally biased region" description="Basic residues" evidence="4">
    <location>
        <begin position="1"/>
        <end position="17"/>
    </location>
</feature>
<dbReference type="GO" id="GO:0005576">
    <property type="term" value="C:extracellular region"/>
    <property type="evidence" value="ECO:0007669"/>
    <property type="project" value="UniProtKB-SubCell"/>
</dbReference>
<sequence>MRRRPRTHLRRRRRTRSNRADMMKFERKRQDSPGPANLPTTKALDLVVRRGALTTMTAIAALLAPPRCALANPAGGTVVDGSASISQSGSTTNIHQSTNRAIIDWQSFSVGAGETVNFYQPSSLSATLNRVIGNERSVIDGAINANGAVFLVNSAGVMFTHNATVNVGGLVASTLGISNSDFMAGNYRFSGSSAASVVNRGNIRASDGGYIALLGRTVSNEGAIVATLGSIALASGDKITLNFGGDSLVDVSIDKGTYKALVANKGLIQADGGRVVMTAKAADAVLSAQVNNSGIVQARTLSDLTGAAAAHGTVRIGKIKLLASGGTTKVTGKLDASAPQGGRGGEIDTSGDRVKIADSAVITTASATGQNGNWVIDPDGFTIAAAGGDITGAMLSSQLGSNNVTILSTSGGGSDGDINVNDLVNWSQNTTLTLTATNAINVNAVLTGSGTGSGLVLNAGTDVNVNAPSSLQVASLVATAGGDVNINAAQDWTTAGSWSFSGANINVNDTVDWSAGTLTLNAASFINLNAVMTASDQASLVATYNTAIDQTLDADGVATSTYGEPLGGIKPLYDSATGTYVGRIDFVNNSAAAPLTINGNAYTLITSVSQLDMLDGKNSVTGEGDAVSLEGFYALAINLNACGAVSATCAAAVTYSSPLIDFLSNGSVLEGLGHDIANLRIAADYGNGGLLRYNSGVVRDLSLSNVSLAYTSGNQIGALIGVNGLFGQIFNVSANGAIDLVTTDTGGTSITGGLVGQNSGLIQNSHAHVDIRSVNGNSIGGFVGTNFGGPANHTTAIILDSTASGDVRVSATNSNYCCGGGAIGGFAGANKSGSIYRSSASGNVTVDTYGSKDTSITGVGGFVGQNWGQFATSIIDSSVATGNVIVLGGNVDFVGGFYGSATNTTISNSSFLGTISAPTPGTIYKGIESNTEVIGVFGGNMDPGVKLVGNLYHPGVSGPSNSIGRVADGMTYDVKSTTSTEPSSGQGAPTSTTAQDAAAARQRAANSTQQATAQRQAVADAAAARAEAVQAAPRVANVLASATAAEAASPSGSAVAATAGKRAVEARAADKLDDRIDIEEPAPPRAPPVEKKRPQRQAAATPAHKPRGAGQGSGFGTRIRSIDAGGQHYELNDGSAAPKNR</sequence>
<keyword evidence="2" id="KW-0964">Secreted</keyword>
<dbReference type="Pfam" id="PF05860">
    <property type="entry name" value="TPS"/>
    <property type="match status" value="1"/>
</dbReference>
<reference evidence="7" key="1">
    <citation type="submission" date="2017-10" db="EMBL/GenBank/DDBJ databases">
        <title>Completed PacBio SMRT sequence of Methylosinus trichosporium OB3b reveals presence of a third large plasmid.</title>
        <authorList>
            <person name="Charles T.C."/>
            <person name="Lynch M.D.J."/>
            <person name="Heil J.R."/>
            <person name="Cheng J."/>
        </authorList>
    </citation>
    <scope>NUCLEOTIDE SEQUENCE [LARGE SCALE GENOMIC DNA]</scope>
    <source>
        <strain evidence="7">OB3b</strain>
    </source>
</reference>
<dbReference type="Proteomes" id="UP000230709">
    <property type="component" value="Chromosome"/>
</dbReference>
<evidence type="ECO:0000256" key="3">
    <source>
        <dbReference type="ARBA" id="ARBA00022729"/>
    </source>
</evidence>
<dbReference type="STRING" id="595536.GCA_000178815_02408"/>
<name>A0A2D2D1I7_METT3</name>
<feature type="compositionally biased region" description="Basic and acidic residues" evidence="4">
    <location>
        <begin position="18"/>
        <end position="31"/>
    </location>
</feature>
<evidence type="ECO:0000313" key="7">
    <source>
        <dbReference type="Proteomes" id="UP000230709"/>
    </source>
</evidence>
<organism evidence="6 7">
    <name type="scientific">Methylosinus trichosporium (strain ATCC 35070 / NCIMB 11131 / UNIQEM 75 / OB3b)</name>
    <dbReference type="NCBI Taxonomy" id="595536"/>
    <lineage>
        <taxon>Bacteria</taxon>
        <taxon>Pseudomonadati</taxon>
        <taxon>Pseudomonadota</taxon>
        <taxon>Alphaproteobacteria</taxon>
        <taxon>Hyphomicrobiales</taxon>
        <taxon>Methylocystaceae</taxon>
        <taxon>Methylosinus</taxon>
    </lineage>
</organism>
<dbReference type="InterPro" id="IPR012334">
    <property type="entry name" value="Pectin_lyas_fold"/>
</dbReference>
<comment type="subcellular location">
    <subcellularLocation>
        <location evidence="1">Secreted</location>
    </subcellularLocation>
</comment>
<accession>A0A2D2D1I7</accession>
<keyword evidence="7" id="KW-1185">Reference proteome</keyword>
<dbReference type="InterPro" id="IPR011050">
    <property type="entry name" value="Pectin_lyase_fold/virulence"/>
</dbReference>
<evidence type="ECO:0000256" key="2">
    <source>
        <dbReference type="ARBA" id="ARBA00022525"/>
    </source>
</evidence>
<keyword evidence="3" id="KW-0732">Signal</keyword>
<gene>
    <name evidence="6" type="ORF">CQW49_13795</name>
</gene>
<feature type="compositionally biased region" description="Polar residues" evidence="4">
    <location>
        <begin position="974"/>
        <end position="987"/>
    </location>
</feature>
<evidence type="ECO:0000256" key="4">
    <source>
        <dbReference type="SAM" id="MobiDB-lite"/>
    </source>
</evidence>